<protein>
    <submittedName>
        <fullName evidence="5">Bacillibactin transport regulator</fullName>
    </submittedName>
</protein>
<reference evidence="6" key="1">
    <citation type="submission" date="2017-09" db="EMBL/GenBank/DDBJ databases">
        <title>Genome sequence of Nannocystis excedens DSM 71.</title>
        <authorList>
            <person name="Blom J."/>
        </authorList>
    </citation>
    <scope>NUCLEOTIDE SEQUENCE [LARGE SCALE GENOMIC DNA]</scope>
    <source>
        <strain evidence="6">type strain: E19</strain>
    </source>
</reference>
<dbReference type="EMBL" id="LT960614">
    <property type="protein sequence ID" value="SON53834.1"/>
    <property type="molecule type" value="Genomic_DNA"/>
</dbReference>
<dbReference type="PROSITE" id="PS01124">
    <property type="entry name" value="HTH_ARAC_FAMILY_2"/>
    <property type="match status" value="1"/>
</dbReference>
<dbReference type="GO" id="GO:0003700">
    <property type="term" value="F:DNA-binding transcription factor activity"/>
    <property type="evidence" value="ECO:0007669"/>
    <property type="project" value="InterPro"/>
</dbReference>
<keyword evidence="1" id="KW-0805">Transcription regulation</keyword>
<accession>A0A2C9D0S2</accession>
<dbReference type="PANTHER" id="PTHR46796">
    <property type="entry name" value="HTH-TYPE TRANSCRIPTIONAL ACTIVATOR RHAS-RELATED"/>
    <property type="match status" value="1"/>
</dbReference>
<dbReference type="CDD" id="cd06999">
    <property type="entry name" value="cupin_HpaA-like_N"/>
    <property type="match status" value="1"/>
</dbReference>
<evidence type="ECO:0000313" key="5">
    <source>
        <dbReference type="EMBL" id="SON53834.1"/>
    </source>
</evidence>
<dbReference type="AlphaFoldDB" id="A0A2C9D0S2"/>
<dbReference type="SUPFAM" id="SSF46689">
    <property type="entry name" value="Homeodomain-like"/>
    <property type="match status" value="1"/>
</dbReference>
<dbReference type="OrthoDB" id="9814125at2"/>
<dbReference type="SMART" id="SM00342">
    <property type="entry name" value="HTH_ARAC"/>
    <property type="match status" value="1"/>
</dbReference>
<dbReference type="InterPro" id="IPR018060">
    <property type="entry name" value="HTH_AraC"/>
</dbReference>
<dbReference type="GO" id="GO:0043565">
    <property type="term" value="F:sequence-specific DNA binding"/>
    <property type="evidence" value="ECO:0007669"/>
    <property type="project" value="InterPro"/>
</dbReference>
<feature type="domain" description="HTH araC/xylS-type" evidence="4">
    <location>
        <begin position="208"/>
        <end position="306"/>
    </location>
</feature>
<dbReference type="InterPro" id="IPR050204">
    <property type="entry name" value="AraC_XylS_family_regulators"/>
</dbReference>
<dbReference type="InterPro" id="IPR014710">
    <property type="entry name" value="RmlC-like_jellyroll"/>
</dbReference>
<dbReference type="InterPro" id="IPR047264">
    <property type="entry name" value="Cupin_HpaA-like_N"/>
</dbReference>
<evidence type="ECO:0000256" key="2">
    <source>
        <dbReference type="ARBA" id="ARBA00023125"/>
    </source>
</evidence>
<dbReference type="Gene3D" id="1.10.10.60">
    <property type="entry name" value="Homeodomain-like"/>
    <property type="match status" value="1"/>
</dbReference>
<organism evidence="5 6">
    <name type="scientific">Hartmannibacter diazotrophicus</name>
    <dbReference type="NCBI Taxonomy" id="1482074"/>
    <lineage>
        <taxon>Bacteria</taxon>
        <taxon>Pseudomonadati</taxon>
        <taxon>Pseudomonadota</taxon>
        <taxon>Alphaproteobacteria</taxon>
        <taxon>Hyphomicrobiales</taxon>
        <taxon>Pleomorphomonadaceae</taxon>
        <taxon>Hartmannibacter</taxon>
    </lineage>
</organism>
<dbReference type="Pfam" id="PF02311">
    <property type="entry name" value="AraC_binding"/>
    <property type="match status" value="1"/>
</dbReference>
<keyword evidence="2" id="KW-0238">DNA-binding</keyword>
<evidence type="ECO:0000259" key="4">
    <source>
        <dbReference type="PROSITE" id="PS01124"/>
    </source>
</evidence>
<dbReference type="Proteomes" id="UP000223606">
    <property type="component" value="Chromosome 1"/>
</dbReference>
<keyword evidence="6" id="KW-1185">Reference proteome</keyword>
<dbReference type="InterPro" id="IPR009057">
    <property type="entry name" value="Homeodomain-like_sf"/>
</dbReference>
<dbReference type="InterPro" id="IPR011051">
    <property type="entry name" value="RmlC_Cupin_sf"/>
</dbReference>
<evidence type="ECO:0000256" key="3">
    <source>
        <dbReference type="ARBA" id="ARBA00023163"/>
    </source>
</evidence>
<evidence type="ECO:0000313" key="6">
    <source>
        <dbReference type="Proteomes" id="UP000223606"/>
    </source>
</evidence>
<gene>
    <name evidence="5" type="primary">btr_1</name>
    <name evidence="5" type="ORF">HDIA_0293</name>
</gene>
<proteinExistence type="predicted"/>
<dbReference type="Pfam" id="PF12833">
    <property type="entry name" value="HTH_18"/>
    <property type="match status" value="1"/>
</dbReference>
<name>A0A2C9D0S2_9HYPH</name>
<sequence>MDRMRKEQDNPNIHGGEVNVRRIPTFVLYADEIDAMQADWLHVETIQARSRLHDYRIKPHRHEHLFQILYMREGEAQLYAGEDVLVLAAPAVVTMPPVEVHGYDFSADVEGVVVTILEREVGAMLESAPALRDLFRAPRPVALVDWPEQTERLAASLDALMAASTQPGPARNLLLKAHLSLALAAISETVTPRPDETRAAGRSDLLVRRFRGLVEDHFRDHWPIGAYATRLGITQTHLNRLCREVLGLSALQVVNRRLVIEARRLLAFTSLEVKEIAGEIGFDDAAYFTRFFRRETGRTPLTSRAEMVGAAVEGGMAETRAGRG</sequence>
<dbReference type="InterPro" id="IPR003313">
    <property type="entry name" value="AraC-bd"/>
</dbReference>
<keyword evidence="3" id="KW-0804">Transcription</keyword>
<dbReference type="Gene3D" id="2.60.120.10">
    <property type="entry name" value="Jelly Rolls"/>
    <property type="match status" value="1"/>
</dbReference>
<evidence type="ECO:0000256" key="1">
    <source>
        <dbReference type="ARBA" id="ARBA00023015"/>
    </source>
</evidence>
<dbReference type="SUPFAM" id="SSF51182">
    <property type="entry name" value="RmlC-like cupins"/>
    <property type="match status" value="1"/>
</dbReference>
<dbReference type="KEGG" id="hdi:HDIA_0293"/>